<feature type="region of interest" description="Disordered" evidence="1">
    <location>
        <begin position="826"/>
        <end position="858"/>
    </location>
</feature>
<feature type="compositionally biased region" description="Low complexity" evidence="1">
    <location>
        <begin position="569"/>
        <end position="586"/>
    </location>
</feature>
<feature type="compositionally biased region" description="Low complexity" evidence="1">
    <location>
        <begin position="1266"/>
        <end position="1285"/>
    </location>
</feature>
<protein>
    <submittedName>
        <fullName evidence="2">Uncharacterized protein</fullName>
    </submittedName>
</protein>
<proteinExistence type="predicted"/>
<feature type="region of interest" description="Disordered" evidence="1">
    <location>
        <begin position="22"/>
        <end position="216"/>
    </location>
</feature>
<feature type="region of interest" description="Disordered" evidence="1">
    <location>
        <begin position="2350"/>
        <end position="2381"/>
    </location>
</feature>
<feature type="compositionally biased region" description="Basic residues" evidence="1">
    <location>
        <begin position="1185"/>
        <end position="1196"/>
    </location>
</feature>
<feature type="region of interest" description="Disordered" evidence="1">
    <location>
        <begin position="2667"/>
        <end position="2709"/>
    </location>
</feature>
<feature type="compositionally biased region" description="Low complexity" evidence="1">
    <location>
        <begin position="2752"/>
        <end position="2763"/>
    </location>
</feature>
<feature type="compositionally biased region" description="Low complexity" evidence="1">
    <location>
        <begin position="180"/>
        <end position="199"/>
    </location>
</feature>
<evidence type="ECO:0000256" key="1">
    <source>
        <dbReference type="SAM" id="MobiDB-lite"/>
    </source>
</evidence>
<feature type="region of interest" description="Disordered" evidence="1">
    <location>
        <begin position="699"/>
        <end position="738"/>
    </location>
</feature>
<evidence type="ECO:0000313" key="2">
    <source>
        <dbReference type="EMBL" id="KAL0513684.1"/>
    </source>
</evidence>
<dbReference type="EMBL" id="JBAMZK010000004">
    <property type="protein sequence ID" value="KAL0513684.1"/>
    <property type="molecule type" value="Genomic_DNA"/>
</dbReference>
<dbReference type="Proteomes" id="UP001500131">
    <property type="component" value="Unassembled WGS sequence"/>
</dbReference>
<feature type="region of interest" description="Disordered" evidence="1">
    <location>
        <begin position="1164"/>
        <end position="1225"/>
    </location>
</feature>
<feature type="compositionally biased region" description="Low complexity" evidence="1">
    <location>
        <begin position="2795"/>
        <end position="2806"/>
    </location>
</feature>
<feature type="region of interest" description="Disordered" evidence="1">
    <location>
        <begin position="2457"/>
        <end position="2504"/>
    </location>
</feature>
<sequence>MTSTADGVEEATSVLLDVPALASRPLSPSPPPLVSSADAEPQLLKSPPSASCDQQQDAPLPLPLPASPMTRRCRRPLSSASASAHYLTTTTAAIARSRSPRNSAAVRSAAPSPSTSLAPPRRQCPQRSRTATTAESRTTPSPPTSVLPLPPPAPSSPPLGRASVPPLRSTAAPSAGDRGTSAARTQSSQQQQRQQRSTQPGTAPRLATAVRGTSSAVSPYRSLIDAVLDEQFTVGPGSPPSQQQQQQQQVAAAGVVVDGADTILAEVIPSKRRKYGGGVAVRLQQQHRAQHLAGLGRTEGDLGDADDSEDDGKIADSTLAPLHQQALRLQPLPPAASASALIEAAALLGSDGGEQAETLADVVAVAPTQSSMQSAVQSALATERARLLCNSPCTGLTQGAAGGVTGLEAAEARERLWRPTTEPRVAARAFRHTGVRGAATDRHAGAASTRVPNSMRAAAPPPALPTAFAEFLKVEADAEAAVQGREATATCATERQRHASSPHHTHNVASPRAGASSMSAPTTTLPTSFTLAASLPVMSPAAESAAVLQELKAVQRRLREHGHRLETAAAATGATPPEAEAEACPPAAAPPKGMQGLESCSPCDISTNASSASSTATNSSSTPTEHNERHDSARRTHGVGLRRASSEYWVTASLTEIVDALDGQCTASLARERRTHKRKRSQANFDPASYARRLLDTTARSSTSLTASDDDDGEYDTTGCHSRGVQEGRCGDGRGRASESSRCDRLSSAPCALGGLSPASLKREALLRSGPAWATAAAELGLTPTEVQDLLRYSLSSTDAAAAWLVSARLHTHNVKGVVKAAVDTQDNDDVGRARTGRGKKRSSSNGEVGGPPSVAQTHRPHRLASASLDVAAQTALVQRIVAAMPAIPTELQAELSRQRRLLERVCRDVSCMSASAHAAVRARLASPTVSFAAARQPSSVELSTGVRGGEGLQTILPTAAEAHKVQAQHEEHQQLLFASLPRPAAQALITASGLRGAAADPSRPLPPFHAVVARPTRHTAPVTPASPMGNGASTPREPYEAALRELAERETRHYVSELDRLRTMYDRQLQEERRQRQQERRHYAELLQSQQQKMLRHHRETVHLLQRESRLQQQQQESLVQKLAASQAAAAQRQQTQHEQATKHMLAGAVDVMKSYVTAEGVGGGKQVEMGPPAGVTVAPGVMQKRRRQQQRKRPVGSLAPSLAAAHGPDESDNSGTGRKYTAAGAGDTSAAAAVVAVTAGTPPHPSVHGPIADAASRTSPLRRPASATNAAPSSVSSPATSPSRGMHASPAKQNYEEGAVTPTATGKRGERHHTPDITLSVAPSVSALVPTPAASTQAGVAVAGAGPPTNTPEMLRAVYGGDAGPPPRRPRTQGRMTLPLHVQLPPEEDTTTRQRLGEAALMAELSDLCAMAAARDAGFAEGTRLYGVQPRRPRLSQSAPSPNTGEAAVERLNQAAPRRALSASPSSAAVKRRARAPDSGKVARRRRAESRWSGSGRSRGGRAVGSGFKNPGPSTGRRWRGTSPYATTGNSSGGVAHRSNLPLPHRFDTEVVSLLCSEAGTAPSHVVASSTAYAVPVAPHDVVTRPAQYSGMWSEAICVGDRHAHGARASDQETADAVVVAAGVTAGRPSIGRPLLVLTQPVGGAVATSGSCTPQEVDAQLRAALHHRASLVRDLRHKKSPCTSPPRSAPPQAEAAATLVHDDGSTGNDDDDGHTAANVAGSLPPCDGVFFGASAEVLLNATDSCAVGDDSDGALPSSLDVAPVPLVMLTDYTRAWALYTAAEREVESHAQTLAAEDAGVLEAVSRAPEHRRRCQGEEDDAASTLVARLPRPASTAAAVCYREKELGYGDPSLQGGSMYVSPRMAAEAQALREARRRLSEIRACFIAPPSLGAASVSGNVSAGRVTGVDAALRDAALVRQLVDATVLSVLETQHQHSHPDLVRQVMAAMEHEILRLMLAGCLEEEVERASGAAMKVKAHGRREKAQQQQPQLDADLARALAEATLEDAVHAALERSRRGKKACQAATSPDATAAATSETTVMDAPSAAEVELHENVRIPRTAPTAWLRDVDSPPPQPQEPPQPRDVRNAQSEADTITATATVVLPPPRGDNHAATCFAALRAAEPTPQEVRIVVDLSPVVHHMGTLRDLAAAMPVHDSQQQQYCPQSYPPVQQEQLPSRWMALEDRRDVIVEVETHLAVAKMKAEVVDEHTRVAAPTSDYGGLPAPAVSTTLPTVPPPPPLPVVTVADSTSAHVHGTTALEDRTASRDPPQLMLLRLLQSALLDQERLQRTNLADREEEQRQAHKLLCEVAKAAAERRMFAVPPSPSVAAISTVQSQPALPQQLVTNAAPDKARHEDGEAAETAMSRVSAPSSQKPPLVRDPVMEFVLERMRQFGASQEQRLSMRGTGTGISSASPVEDLTVAAQTAGLHDAAPPAETAAHRPLPDPFVRYAASRPSTRNLGSSTTTVSSCSSLSSSLPTSSSLSSSLPTSSSSSSSSSLLTDQALGRARITGDWYSRAQHTCVPRRISSGAPVETSMAYLRPPTRKARPVLDTQRDDASASTATTHYTTGRNSVVFPSAEKFQEDRAVPTGSSCLLPPRASAEVQAALTAALHAHQQAKRADVSTATLAAGYHVEVDDISLGSPVGNHPYAVSPPVSTAAAVQRSSPAKLRAPPPTWSAMTQERGDARGSSSSEAKGAVDDVWKPTPSVATREKVVGPIAVVGHRDAREQRATKPQPTLPPRTAAWACTSLTSTSTSSHSGNGGDPGSGREPNRAYSAQDTTFTSPAIDGDAPASSALPFLPARTRHTTEPARRNSVPPASMPTSQPLPVTAAAAPLPSSPSSLHEHGQLLQAPVLRAQQEQRATEAWRQS</sequence>
<dbReference type="PANTHER" id="PTHR34491:SF150">
    <property type="entry name" value="WASP-RELATED PROTEIN"/>
    <property type="match status" value="1"/>
</dbReference>
<feature type="region of interest" description="Disordered" evidence="1">
    <location>
        <begin position="2398"/>
        <end position="2418"/>
    </location>
</feature>
<feature type="compositionally biased region" description="Low complexity" evidence="1">
    <location>
        <begin position="2830"/>
        <end position="2846"/>
    </location>
</feature>
<keyword evidence="3" id="KW-1185">Reference proteome</keyword>
<feature type="compositionally biased region" description="Basic and acidic residues" evidence="1">
    <location>
        <begin position="2726"/>
        <end position="2735"/>
    </location>
</feature>
<gene>
    <name evidence="2" type="ORF">Q4I31_000855</name>
</gene>
<feature type="region of interest" description="Disordered" evidence="1">
    <location>
        <begin position="2018"/>
        <end position="2042"/>
    </location>
</feature>
<feature type="region of interest" description="Disordered" evidence="1">
    <location>
        <begin position="1678"/>
        <end position="1721"/>
    </location>
</feature>
<dbReference type="PANTHER" id="PTHR34491">
    <property type="entry name" value="A-TYPE INCLUSION PROTEIN, PUTATIVE-RELATED"/>
    <property type="match status" value="1"/>
</dbReference>
<feature type="region of interest" description="Disordered" evidence="1">
    <location>
        <begin position="485"/>
        <end position="521"/>
    </location>
</feature>
<feature type="region of interest" description="Disordered" evidence="1">
    <location>
        <begin position="437"/>
        <end position="459"/>
    </location>
</feature>
<feature type="compositionally biased region" description="Low complexity" evidence="1">
    <location>
        <begin position="1458"/>
        <end position="1471"/>
    </location>
</feature>
<feature type="region of interest" description="Disordered" evidence="1">
    <location>
        <begin position="1458"/>
        <end position="1543"/>
    </location>
</feature>
<feature type="compositionally biased region" description="Polar residues" evidence="1">
    <location>
        <begin position="2779"/>
        <end position="2788"/>
    </location>
</feature>
<comment type="caution">
    <text evidence="2">The sequence shown here is derived from an EMBL/GenBank/DDBJ whole genome shotgun (WGS) entry which is preliminary data.</text>
</comment>
<accession>A0AAW3AZ08</accession>
<feature type="region of interest" description="Disordered" evidence="1">
    <location>
        <begin position="2059"/>
        <end position="2091"/>
    </location>
</feature>
<organism evidence="2 3">
    <name type="scientific">Leishmania lindenbergi</name>
    <dbReference type="NCBI Taxonomy" id="651832"/>
    <lineage>
        <taxon>Eukaryota</taxon>
        <taxon>Discoba</taxon>
        <taxon>Euglenozoa</taxon>
        <taxon>Kinetoplastea</taxon>
        <taxon>Metakinetoplastina</taxon>
        <taxon>Trypanosomatida</taxon>
        <taxon>Trypanosomatidae</taxon>
        <taxon>Leishmaniinae</taxon>
        <taxon>Leishmania</taxon>
    </lineage>
</organism>
<reference evidence="2 3" key="1">
    <citation type="submission" date="2024-02" db="EMBL/GenBank/DDBJ databases">
        <title>FIRST GENOME SEQUENCES OF Leishmania (Viannia) shawi, Leishmania (Viannia) lindenbergi AND Leishmania (Viannia) utingensis.</title>
        <authorList>
            <person name="Resadore F."/>
            <person name="Custodio M.G.F."/>
            <person name="Boite M.C."/>
            <person name="Cupolillo E."/>
            <person name="Ferreira G.E.M."/>
        </authorList>
    </citation>
    <scope>NUCLEOTIDE SEQUENCE [LARGE SCALE GENOMIC DNA]</scope>
    <source>
        <strain evidence="2 3">MHOM/BR/1966/M15733</strain>
    </source>
</reference>
<feature type="compositionally biased region" description="Low complexity" evidence="1">
    <location>
        <begin position="2465"/>
        <end position="2504"/>
    </location>
</feature>
<evidence type="ECO:0000313" key="3">
    <source>
        <dbReference type="Proteomes" id="UP001500131"/>
    </source>
</evidence>
<feature type="region of interest" description="Disordered" evidence="1">
    <location>
        <begin position="1242"/>
        <end position="1320"/>
    </location>
</feature>
<feature type="compositionally biased region" description="Low complexity" evidence="1">
    <location>
        <begin position="88"/>
        <end position="139"/>
    </location>
</feature>
<feature type="compositionally biased region" description="Low complexity" evidence="1">
    <location>
        <begin position="2024"/>
        <end position="2042"/>
    </location>
</feature>
<feature type="compositionally biased region" description="Low complexity" evidence="1">
    <location>
        <begin position="606"/>
        <end position="622"/>
    </location>
</feature>
<feature type="compositionally biased region" description="Basic and acidic residues" evidence="1">
    <location>
        <begin position="625"/>
        <end position="634"/>
    </location>
</feature>
<feature type="region of interest" description="Disordered" evidence="1">
    <location>
        <begin position="2725"/>
        <end position="2874"/>
    </location>
</feature>
<feature type="compositionally biased region" description="Pro residues" evidence="1">
    <location>
        <begin position="140"/>
        <end position="157"/>
    </location>
</feature>
<name>A0AAW3AZ08_9TRYP</name>
<feature type="compositionally biased region" description="Basic and acidic residues" evidence="1">
    <location>
        <begin position="724"/>
        <end position="738"/>
    </location>
</feature>
<feature type="compositionally biased region" description="Pro residues" evidence="1">
    <location>
        <begin position="2074"/>
        <end position="2083"/>
    </location>
</feature>
<feature type="region of interest" description="Disordered" evidence="1">
    <location>
        <begin position="569"/>
        <end position="640"/>
    </location>
</feature>